<name>A0AAX4J5E0_9PEZI</name>
<evidence type="ECO:0000313" key="1">
    <source>
        <dbReference type="EMBL" id="WQF90603.1"/>
    </source>
</evidence>
<reference evidence="2" key="1">
    <citation type="journal article" date="2023" name="bioRxiv">
        <title>Complete genome of the Medicago anthracnose fungus, Colletotrichum destructivum, reveals a mini-chromosome-like region within a core chromosome.</title>
        <authorList>
            <person name="Lapalu N."/>
            <person name="Simon A."/>
            <person name="Lu A."/>
            <person name="Plaumann P.-L."/>
            <person name="Amselem J."/>
            <person name="Pigne S."/>
            <person name="Auger A."/>
            <person name="Koch C."/>
            <person name="Dallery J.-F."/>
            <person name="O'Connell R.J."/>
        </authorList>
    </citation>
    <scope>NUCLEOTIDE SEQUENCE [LARGE SCALE GENOMIC DNA]</scope>
    <source>
        <strain evidence="2">CBS 520.97</strain>
    </source>
</reference>
<organism evidence="1 2">
    <name type="scientific">Colletotrichum destructivum</name>
    <dbReference type="NCBI Taxonomy" id="34406"/>
    <lineage>
        <taxon>Eukaryota</taxon>
        <taxon>Fungi</taxon>
        <taxon>Dikarya</taxon>
        <taxon>Ascomycota</taxon>
        <taxon>Pezizomycotina</taxon>
        <taxon>Sordariomycetes</taxon>
        <taxon>Hypocreomycetidae</taxon>
        <taxon>Glomerellales</taxon>
        <taxon>Glomerellaceae</taxon>
        <taxon>Colletotrichum</taxon>
        <taxon>Colletotrichum destructivum species complex</taxon>
    </lineage>
</organism>
<dbReference type="AlphaFoldDB" id="A0AAX4J5E0"/>
<proteinExistence type="predicted"/>
<protein>
    <submittedName>
        <fullName evidence="1">Uncharacterized protein</fullName>
    </submittedName>
</protein>
<accession>A0AAX4J5E0</accession>
<gene>
    <name evidence="1" type="ORF">CDEST_15617</name>
</gene>
<dbReference type="EMBL" id="CP137316">
    <property type="protein sequence ID" value="WQF90603.1"/>
    <property type="molecule type" value="Genomic_DNA"/>
</dbReference>
<dbReference type="GeneID" id="87952116"/>
<evidence type="ECO:0000313" key="2">
    <source>
        <dbReference type="Proteomes" id="UP001322277"/>
    </source>
</evidence>
<keyword evidence="2" id="KW-1185">Reference proteome</keyword>
<dbReference type="RefSeq" id="XP_062787823.1">
    <property type="nucleotide sequence ID" value="XM_062931772.1"/>
</dbReference>
<dbReference type="KEGG" id="cdet:87952116"/>
<sequence>MDLPSVLLYRTVRVAVRRPDGTLMTTEGEEQQVLYVHQDGTMGGTGRVAMCLMQHEMMSIRAEIIRISAHPVCNYVWKVRTDHWRL</sequence>
<dbReference type="Proteomes" id="UP001322277">
    <property type="component" value="Chromosome 12"/>
</dbReference>